<keyword evidence="2" id="KW-0067">ATP-binding</keyword>
<dbReference type="KEGG" id="dpx:DAPPUDRAFT_105611"/>
<feature type="domain" description="Protein kinase" evidence="3">
    <location>
        <begin position="5"/>
        <end position="271"/>
    </location>
</feature>
<dbReference type="GO" id="GO:0005783">
    <property type="term" value="C:endoplasmic reticulum"/>
    <property type="evidence" value="ECO:0000318"/>
    <property type="project" value="GO_Central"/>
</dbReference>
<dbReference type="SUPFAM" id="SSF48403">
    <property type="entry name" value="Ankyrin repeat"/>
    <property type="match status" value="1"/>
</dbReference>
<dbReference type="InterPro" id="IPR011009">
    <property type="entry name" value="Kinase-like_dom_sf"/>
</dbReference>
<dbReference type="PANTHER" id="PTHR13954">
    <property type="entry name" value="IRE1-RELATED"/>
    <property type="match status" value="1"/>
</dbReference>
<evidence type="ECO:0000256" key="2">
    <source>
        <dbReference type="PROSITE-ProRule" id="PRU10141"/>
    </source>
</evidence>
<proteinExistence type="predicted"/>
<dbReference type="GO" id="GO:0004674">
    <property type="term" value="F:protein serine/threonine kinase activity"/>
    <property type="evidence" value="ECO:0000318"/>
    <property type="project" value="GO_Central"/>
</dbReference>
<dbReference type="SUPFAM" id="SSF56112">
    <property type="entry name" value="Protein kinase-like (PK-like)"/>
    <property type="match status" value="1"/>
</dbReference>
<dbReference type="EMBL" id="GL732559">
    <property type="protein sequence ID" value="EFX77970.1"/>
    <property type="molecule type" value="Genomic_DNA"/>
</dbReference>
<evidence type="ECO:0000259" key="3">
    <source>
        <dbReference type="PROSITE" id="PS50011"/>
    </source>
</evidence>
<dbReference type="Pfam" id="PF12796">
    <property type="entry name" value="Ank_2"/>
    <property type="match status" value="2"/>
</dbReference>
<keyword evidence="2" id="KW-0547">Nucleotide-binding</keyword>
<dbReference type="InterPro" id="IPR045133">
    <property type="entry name" value="IRE1/2-like"/>
</dbReference>
<dbReference type="InterPro" id="IPR017441">
    <property type="entry name" value="Protein_kinase_ATP_BS"/>
</dbReference>
<dbReference type="HOGENOM" id="CLU_025010_0_0_1"/>
<dbReference type="GO" id="GO:0036498">
    <property type="term" value="P:IRE1-mediated unfolded protein response"/>
    <property type="evidence" value="ECO:0000318"/>
    <property type="project" value="GO_Central"/>
</dbReference>
<dbReference type="OMA" id="YALELCA"/>
<dbReference type="OrthoDB" id="5337378at2759"/>
<dbReference type="Pfam" id="PF00023">
    <property type="entry name" value="Ank"/>
    <property type="match status" value="1"/>
</dbReference>
<dbReference type="InterPro" id="IPR000719">
    <property type="entry name" value="Prot_kinase_dom"/>
</dbReference>
<dbReference type="PANTHER" id="PTHR13954:SF6">
    <property type="entry name" value="NON-SPECIFIC SERINE_THREONINE PROTEIN KINASE"/>
    <property type="match status" value="1"/>
</dbReference>
<organism evidence="4 5">
    <name type="scientific">Daphnia pulex</name>
    <name type="common">Water flea</name>
    <dbReference type="NCBI Taxonomy" id="6669"/>
    <lineage>
        <taxon>Eukaryota</taxon>
        <taxon>Metazoa</taxon>
        <taxon>Ecdysozoa</taxon>
        <taxon>Arthropoda</taxon>
        <taxon>Crustacea</taxon>
        <taxon>Branchiopoda</taxon>
        <taxon>Diplostraca</taxon>
        <taxon>Cladocera</taxon>
        <taxon>Anomopoda</taxon>
        <taxon>Daphniidae</taxon>
        <taxon>Daphnia</taxon>
    </lineage>
</organism>
<dbReference type="InterPro" id="IPR002110">
    <property type="entry name" value="Ankyrin_rpt"/>
</dbReference>
<accession>E9GR91</accession>
<dbReference type="InterPro" id="IPR008266">
    <property type="entry name" value="Tyr_kinase_AS"/>
</dbReference>
<evidence type="ECO:0000256" key="1">
    <source>
        <dbReference type="PROSITE-ProRule" id="PRU00023"/>
    </source>
</evidence>
<dbReference type="SMART" id="SM00248">
    <property type="entry name" value="ANK"/>
    <property type="match status" value="9"/>
</dbReference>
<dbReference type="GO" id="GO:0070059">
    <property type="term" value="P:intrinsic apoptotic signaling pathway in response to endoplasmic reticulum stress"/>
    <property type="evidence" value="ECO:0000318"/>
    <property type="project" value="GO_Central"/>
</dbReference>
<dbReference type="eggNOG" id="KOG0504">
    <property type="taxonomic scope" value="Eukaryota"/>
</dbReference>
<dbReference type="InParanoid" id="E9GR91"/>
<dbReference type="eggNOG" id="KOG1027">
    <property type="taxonomic scope" value="Eukaryota"/>
</dbReference>
<dbReference type="PROSITE" id="PS50088">
    <property type="entry name" value="ANK_REPEAT"/>
    <property type="match status" value="1"/>
</dbReference>
<evidence type="ECO:0000313" key="5">
    <source>
        <dbReference type="Proteomes" id="UP000000305"/>
    </source>
</evidence>
<dbReference type="Gene3D" id="3.30.200.20">
    <property type="entry name" value="Phosphorylase Kinase, domain 1"/>
    <property type="match status" value="1"/>
</dbReference>
<dbReference type="GO" id="GO:0005524">
    <property type="term" value="F:ATP binding"/>
    <property type="evidence" value="ECO:0007669"/>
    <property type="project" value="UniProtKB-UniRule"/>
</dbReference>
<dbReference type="AlphaFoldDB" id="E9GR91"/>
<keyword evidence="1" id="KW-0040">ANK repeat</keyword>
<feature type="repeat" description="ANK" evidence="1">
    <location>
        <begin position="481"/>
        <end position="517"/>
    </location>
</feature>
<dbReference type="GO" id="GO:0051082">
    <property type="term" value="F:unfolded protein binding"/>
    <property type="evidence" value="ECO:0000318"/>
    <property type="project" value="GO_Central"/>
</dbReference>
<evidence type="ECO:0000313" key="4">
    <source>
        <dbReference type="EMBL" id="EFX77970.1"/>
    </source>
</evidence>
<dbReference type="PROSITE" id="PS00107">
    <property type="entry name" value="PROTEIN_KINASE_ATP"/>
    <property type="match status" value="1"/>
</dbReference>
<dbReference type="PROSITE" id="PS00109">
    <property type="entry name" value="PROTEIN_KINASE_TYR"/>
    <property type="match status" value="1"/>
</dbReference>
<dbReference type="FunFam" id="1.25.40.20:FF:000706">
    <property type="entry name" value="Uncharacterized protein"/>
    <property type="match status" value="2"/>
</dbReference>
<dbReference type="PROSITE" id="PS50011">
    <property type="entry name" value="PROTEIN_KINASE_DOM"/>
    <property type="match status" value="1"/>
</dbReference>
<dbReference type="Proteomes" id="UP000000305">
    <property type="component" value="Unassembled WGS sequence"/>
</dbReference>
<dbReference type="Pfam" id="PF00069">
    <property type="entry name" value="Pkinase"/>
    <property type="match status" value="1"/>
</dbReference>
<protein>
    <recommendedName>
        <fullName evidence="3">Protein kinase domain-containing protein</fullName>
    </recommendedName>
</protein>
<dbReference type="SMART" id="SM00220">
    <property type="entry name" value="S_TKc"/>
    <property type="match status" value="1"/>
</dbReference>
<feature type="binding site" evidence="2">
    <location>
        <position position="32"/>
    </location>
    <ligand>
        <name>ATP</name>
        <dbReference type="ChEBI" id="CHEBI:30616"/>
    </ligand>
</feature>
<dbReference type="PhylomeDB" id="E9GR91"/>
<dbReference type="Gene3D" id="1.25.40.20">
    <property type="entry name" value="Ankyrin repeat-containing domain"/>
    <property type="match status" value="4"/>
</dbReference>
<dbReference type="STRING" id="6669.E9GR91"/>
<sequence>MKVQYDEDNILGRGCYSIVFRGTFNRQPVAVKRIQLVDARGNGEDEADLASLHHPNVAKLLHSESDTHFKYYALELCAASLDQLFLSDQDPKKYRGAMPPYDLIVILQLATGLEYIHSKDLVHGDVRPENVLISAGTAGSRQRVLLKWADFGLCRAEETSDKWKRSNWVAPEMIDQAENESRRHIHRLVRTDTVESDIFSEGCVFFYFLMGGIHPFGPHWEITSNVVKNKPVNFKKLLTGHFARAIIQMMLEPEPEDRLTSTEVVQQLSVIMKPQEVMNNDYDDDDDEQFQQRGLELLELCANPDPDVEQICQLIDEGVDLNCTGEEGMTPLLLLCRWNQTEQLHTCLKLLLVERKHQYTPVDVNCRDNNGWNALLFLCRHYPREDLFEIVDLLIRHGIQVNCKNEDGENALLFLCQYYSNDNLIDIVQLLIEKDIEIDGCDNNGWNALLYLSLHYSNENLIDIVDLLIHRGINVNCTNNYGNNALRYLCQYYSKDNLVSIVQLLLRNGIDVNCRNNYGNDALRYLCQYYSRDDLVAIIQLLIEHGIDLKIRNHEGWNALLTVCQYYLNDNLVDVVQLLIQHGIDVNGKNKDGWNALMLLCRYYANENLIDIAQLLIEKGIDLNSRTLNGSNALLILCANYPKDNLIDIVKLLTRHGIDAHCKDSDGGNAVRYVRRWYKGANVLEITQLLINNGCISET</sequence>
<dbReference type="Gene3D" id="1.10.510.10">
    <property type="entry name" value="Transferase(Phosphotransferase) domain 1"/>
    <property type="match status" value="1"/>
</dbReference>
<dbReference type="GO" id="GO:0004521">
    <property type="term" value="F:RNA endonuclease activity"/>
    <property type="evidence" value="ECO:0000318"/>
    <property type="project" value="GO_Central"/>
</dbReference>
<dbReference type="InterPro" id="IPR036770">
    <property type="entry name" value="Ankyrin_rpt-contain_sf"/>
</dbReference>
<gene>
    <name evidence="4" type="ORF">DAPPUDRAFT_105611</name>
</gene>
<keyword evidence="5" id="KW-1185">Reference proteome</keyword>
<dbReference type="FunFam" id="1.10.510.10:FF:002126">
    <property type="entry name" value="Uncharacterized protein"/>
    <property type="match status" value="1"/>
</dbReference>
<reference evidence="4 5" key="1">
    <citation type="journal article" date="2011" name="Science">
        <title>The ecoresponsive genome of Daphnia pulex.</title>
        <authorList>
            <person name="Colbourne J.K."/>
            <person name="Pfrender M.E."/>
            <person name="Gilbert D."/>
            <person name="Thomas W.K."/>
            <person name="Tucker A."/>
            <person name="Oakley T.H."/>
            <person name="Tokishita S."/>
            <person name="Aerts A."/>
            <person name="Arnold G.J."/>
            <person name="Basu M.K."/>
            <person name="Bauer D.J."/>
            <person name="Caceres C.E."/>
            <person name="Carmel L."/>
            <person name="Casola C."/>
            <person name="Choi J.H."/>
            <person name="Detter J.C."/>
            <person name="Dong Q."/>
            <person name="Dusheyko S."/>
            <person name="Eads B.D."/>
            <person name="Frohlich T."/>
            <person name="Geiler-Samerotte K.A."/>
            <person name="Gerlach D."/>
            <person name="Hatcher P."/>
            <person name="Jogdeo S."/>
            <person name="Krijgsveld J."/>
            <person name="Kriventseva E.V."/>
            <person name="Kultz D."/>
            <person name="Laforsch C."/>
            <person name="Lindquist E."/>
            <person name="Lopez J."/>
            <person name="Manak J.R."/>
            <person name="Muller J."/>
            <person name="Pangilinan J."/>
            <person name="Patwardhan R.P."/>
            <person name="Pitluck S."/>
            <person name="Pritham E.J."/>
            <person name="Rechtsteiner A."/>
            <person name="Rho M."/>
            <person name="Rogozin I.B."/>
            <person name="Sakarya O."/>
            <person name="Salamov A."/>
            <person name="Schaack S."/>
            <person name="Shapiro H."/>
            <person name="Shiga Y."/>
            <person name="Skalitzky C."/>
            <person name="Smith Z."/>
            <person name="Souvorov A."/>
            <person name="Sung W."/>
            <person name="Tang Z."/>
            <person name="Tsuchiya D."/>
            <person name="Tu H."/>
            <person name="Vos H."/>
            <person name="Wang M."/>
            <person name="Wolf Y.I."/>
            <person name="Yamagata H."/>
            <person name="Yamada T."/>
            <person name="Ye Y."/>
            <person name="Shaw J.R."/>
            <person name="Andrews J."/>
            <person name="Crease T.J."/>
            <person name="Tang H."/>
            <person name="Lucas S.M."/>
            <person name="Robertson H.M."/>
            <person name="Bork P."/>
            <person name="Koonin E.V."/>
            <person name="Zdobnov E.M."/>
            <person name="Grigoriev I.V."/>
            <person name="Lynch M."/>
            <person name="Boore J.L."/>
        </authorList>
    </citation>
    <scope>NUCLEOTIDE SEQUENCE [LARGE SCALE GENOMIC DNA]</scope>
</reference>
<name>E9GR91_DAPPU</name>